<sequence>MFQAVVILWLATGWAAAHPCPDGSECLDEETCCKSGVETYACCPMPDAVCCSDELHCCPANTTCDLVHSACIQGFNLVSWVKKMPANYPATTKAVCCGDEQHCCPEGFRCETGGNSCIKISGENEKAVICPDGASECPDGSTCCLLPNDQWGCCPLEKAVCCNDRLHCCPFQTKCDLKMSKCLFPYGLVDMWEKVPARRRFSLTNVGDQDVRCSSTASCSAGHTCCQLPSGRFGCCPSPEAVCCADHRHCCPTGSTCDTQAETCQMKGSSIPWLTKVQATVRGNVELDVQCDGTVSCPTGATCCRASSGGWSCCPLPQAVCCEDHLHCCPTGHTCNLKKGTCDVPGFPIPWFTKNPATLKDNKALNVMCDKTASCPSGTTCCRKPSGYWGCCPVPEAVCCVDHVHCCPRGLTCSDMKCEGNGETLPWLTKIPATEKLSAPGIKCDEKTICPPENTCCKQSSAEWSCCPLPQAVCCEDREHCCPKGYTCNVGAGTCEKQSLSLLWEVQRASLSASDRNLPIVMCDDTHHCSSPATCCRSASGWACCPYEQAVCCGDRFCCPQGYVCDGALRECVKKPRLNWNLLISKHKKTFGTL</sequence>
<evidence type="ECO:0000256" key="1">
    <source>
        <dbReference type="ARBA" id="ARBA00004613"/>
    </source>
</evidence>
<dbReference type="InterPro" id="IPR000118">
    <property type="entry name" value="Granulin"/>
</dbReference>
<keyword evidence="4" id="KW-1015">Disulfide bond</keyword>
<dbReference type="STRING" id="7868.ENSCMIP00000018362"/>
<keyword evidence="3" id="KW-0964">Secreted</keyword>
<proteinExistence type="inferred from homology"/>
<evidence type="ECO:0000256" key="2">
    <source>
        <dbReference type="ARBA" id="ARBA00010093"/>
    </source>
</evidence>
<protein>
    <submittedName>
        <fullName evidence="7">Granulin</fullName>
    </submittedName>
</protein>
<feature type="domain" description="Granulins" evidence="6">
    <location>
        <begin position="51"/>
        <end position="64"/>
    </location>
</feature>
<dbReference type="InterPro" id="IPR039036">
    <property type="entry name" value="Granulin_fam"/>
</dbReference>
<feature type="domain" description="Granulins" evidence="6">
    <location>
        <begin position="244"/>
        <end position="257"/>
    </location>
</feature>
<dbReference type="AlphaFoldDB" id="A0A4W3HTT6"/>
<reference evidence="8" key="1">
    <citation type="journal article" date="2006" name="Science">
        <title>Ancient noncoding elements conserved in the human genome.</title>
        <authorList>
            <person name="Venkatesh B."/>
            <person name="Kirkness E.F."/>
            <person name="Loh Y.H."/>
            <person name="Halpern A.L."/>
            <person name="Lee A.P."/>
            <person name="Johnson J."/>
            <person name="Dandona N."/>
            <person name="Viswanathan L.D."/>
            <person name="Tay A."/>
            <person name="Venter J.C."/>
            <person name="Strausberg R.L."/>
            <person name="Brenner S."/>
        </authorList>
    </citation>
    <scope>NUCLEOTIDE SEQUENCE [LARGE SCALE GENOMIC DNA]</scope>
</reference>
<dbReference type="PANTHER" id="PTHR12274:SF3">
    <property type="entry name" value="PROGRANULIN"/>
    <property type="match status" value="1"/>
</dbReference>
<dbReference type="FunFam" id="2.10.25.160:FF:000001">
    <property type="entry name" value="Granulin precursor"/>
    <property type="match status" value="2"/>
</dbReference>
<dbReference type="Pfam" id="PF00396">
    <property type="entry name" value="Granulin"/>
    <property type="match status" value="8"/>
</dbReference>
<feature type="domain" description="Granulins" evidence="6">
    <location>
        <begin position="475"/>
        <end position="488"/>
    </location>
</feature>
<feature type="domain" description="Granulins" evidence="6">
    <location>
        <begin position="97"/>
        <end position="110"/>
    </location>
</feature>
<feature type="domain" description="Granulins" evidence="6">
    <location>
        <begin position="400"/>
        <end position="413"/>
    </location>
</feature>
<dbReference type="OMA" id="CCPYSSA"/>
<evidence type="ECO:0000313" key="8">
    <source>
        <dbReference type="Proteomes" id="UP000314986"/>
    </source>
</evidence>
<dbReference type="InterPro" id="IPR037277">
    <property type="entry name" value="Granulin_sf"/>
</dbReference>
<evidence type="ECO:0000256" key="4">
    <source>
        <dbReference type="ARBA" id="ARBA00023157"/>
    </source>
</evidence>
<dbReference type="Proteomes" id="UP000314986">
    <property type="component" value="Unassembled WGS sequence"/>
</dbReference>
<dbReference type="PANTHER" id="PTHR12274">
    <property type="entry name" value="GRANULIN"/>
    <property type="match status" value="1"/>
</dbReference>
<reference evidence="8" key="3">
    <citation type="journal article" date="2014" name="Nature">
        <title>Elephant shark genome provides unique insights into gnathostome evolution.</title>
        <authorList>
            <consortium name="International Elephant Shark Genome Sequencing Consortium"/>
            <person name="Venkatesh B."/>
            <person name="Lee A.P."/>
            <person name="Ravi V."/>
            <person name="Maurya A.K."/>
            <person name="Lian M.M."/>
            <person name="Swann J.B."/>
            <person name="Ohta Y."/>
            <person name="Flajnik M.F."/>
            <person name="Sutoh Y."/>
            <person name="Kasahara M."/>
            <person name="Hoon S."/>
            <person name="Gangu V."/>
            <person name="Roy S.W."/>
            <person name="Irimia M."/>
            <person name="Korzh V."/>
            <person name="Kondrychyn I."/>
            <person name="Lim Z.W."/>
            <person name="Tay B.H."/>
            <person name="Tohari S."/>
            <person name="Kong K.W."/>
            <person name="Ho S."/>
            <person name="Lorente-Galdos B."/>
            <person name="Quilez J."/>
            <person name="Marques-Bonet T."/>
            <person name="Raney B.J."/>
            <person name="Ingham P.W."/>
            <person name="Tay A."/>
            <person name="Hillier L.W."/>
            <person name="Minx P."/>
            <person name="Boehm T."/>
            <person name="Wilson R.K."/>
            <person name="Brenner S."/>
            <person name="Warren W.C."/>
        </authorList>
    </citation>
    <scope>NUCLEOTIDE SEQUENCE [LARGE SCALE GENOMIC DNA]</scope>
</reference>
<reference evidence="7" key="5">
    <citation type="submission" date="2025-09" db="UniProtKB">
        <authorList>
            <consortium name="Ensembl"/>
        </authorList>
    </citation>
    <scope>IDENTIFICATION</scope>
</reference>
<dbReference type="GeneTree" id="ENSGT00470000042293"/>
<accession>A0A4W3HTT6</accession>
<name>A0A4W3HTT6_CALMI</name>
<feature type="domain" description="Granulins" evidence="6">
    <location>
        <begin position="162"/>
        <end position="175"/>
    </location>
</feature>
<comment type="similarity">
    <text evidence="2">Belongs to the granulin family.</text>
</comment>
<reference evidence="8" key="2">
    <citation type="journal article" date="2007" name="PLoS Biol.">
        <title>Survey sequencing and comparative analysis of the elephant shark (Callorhinchus milii) genome.</title>
        <authorList>
            <person name="Venkatesh B."/>
            <person name="Kirkness E.F."/>
            <person name="Loh Y.H."/>
            <person name="Halpern A.L."/>
            <person name="Lee A.P."/>
            <person name="Johnson J."/>
            <person name="Dandona N."/>
            <person name="Viswanathan L.D."/>
            <person name="Tay A."/>
            <person name="Venter J.C."/>
            <person name="Strausberg R.L."/>
            <person name="Brenner S."/>
        </authorList>
    </citation>
    <scope>NUCLEOTIDE SEQUENCE [LARGE SCALE GENOMIC DNA]</scope>
</reference>
<dbReference type="Ensembl" id="ENSCMIT00000018709.1">
    <property type="protein sequence ID" value="ENSCMIP00000018362.1"/>
    <property type="gene ID" value="ENSCMIG00000008650.1"/>
</dbReference>
<evidence type="ECO:0000256" key="3">
    <source>
        <dbReference type="ARBA" id="ARBA00022525"/>
    </source>
</evidence>
<evidence type="ECO:0000259" key="6">
    <source>
        <dbReference type="PROSITE" id="PS00799"/>
    </source>
</evidence>
<dbReference type="SMART" id="SM00289">
    <property type="entry name" value="WR1"/>
    <property type="match status" value="4"/>
</dbReference>
<keyword evidence="5" id="KW-0732">Signal</keyword>
<feature type="chain" id="PRO_5021292441" evidence="5">
    <location>
        <begin position="18"/>
        <end position="594"/>
    </location>
</feature>
<dbReference type="Gene3D" id="2.10.25.160">
    <property type="entry name" value="Granulin"/>
    <property type="match status" value="8"/>
</dbReference>
<dbReference type="InParanoid" id="A0A4W3HTT6"/>
<evidence type="ECO:0000313" key="7">
    <source>
        <dbReference type="Ensembl" id="ENSCMIP00000018362.1"/>
    </source>
</evidence>
<keyword evidence="8" id="KW-1185">Reference proteome</keyword>
<feature type="domain" description="Granulins" evidence="6">
    <location>
        <begin position="322"/>
        <end position="335"/>
    </location>
</feature>
<dbReference type="SMART" id="SM00277">
    <property type="entry name" value="GRAN"/>
    <property type="match status" value="7"/>
</dbReference>
<dbReference type="SUPFAM" id="SSF57277">
    <property type="entry name" value="Granulin repeat"/>
    <property type="match status" value="6"/>
</dbReference>
<dbReference type="InterPro" id="IPR006150">
    <property type="entry name" value="Cys_repeat_1"/>
</dbReference>
<dbReference type="PROSITE" id="PS00799">
    <property type="entry name" value="GRANULINS"/>
    <property type="match status" value="7"/>
</dbReference>
<feature type="signal peptide" evidence="5">
    <location>
        <begin position="1"/>
        <end position="17"/>
    </location>
</feature>
<reference evidence="7" key="4">
    <citation type="submission" date="2025-08" db="UniProtKB">
        <authorList>
            <consortium name="Ensembl"/>
        </authorList>
    </citation>
    <scope>IDENTIFICATION</scope>
</reference>
<dbReference type="GO" id="GO:0005576">
    <property type="term" value="C:extracellular region"/>
    <property type="evidence" value="ECO:0007669"/>
    <property type="project" value="UniProtKB-SubCell"/>
</dbReference>
<comment type="subcellular location">
    <subcellularLocation>
        <location evidence="1">Secreted</location>
    </subcellularLocation>
</comment>
<evidence type="ECO:0000256" key="5">
    <source>
        <dbReference type="SAM" id="SignalP"/>
    </source>
</evidence>
<organism evidence="7 8">
    <name type="scientific">Callorhinchus milii</name>
    <name type="common">Ghost shark</name>
    <dbReference type="NCBI Taxonomy" id="7868"/>
    <lineage>
        <taxon>Eukaryota</taxon>
        <taxon>Metazoa</taxon>
        <taxon>Chordata</taxon>
        <taxon>Craniata</taxon>
        <taxon>Vertebrata</taxon>
        <taxon>Chondrichthyes</taxon>
        <taxon>Holocephali</taxon>
        <taxon>Chimaeriformes</taxon>
        <taxon>Callorhinchidae</taxon>
        <taxon>Callorhinchus</taxon>
    </lineage>
</organism>